<feature type="domain" description="Immunoglobulin" evidence="2">
    <location>
        <begin position="332"/>
        <end position="417"/>
    </location>
</feature>
<evidence type="ECO:0000313" key="3">
    <source>
        <dbReference type="EMBL" id="KAA0703151.1"/>
    </source>
</evidence>
<dbReference type="InterPro" id="IPR013783">
    <property type="entry name" value="Ig-like_fold"/>
</dbReference>
<sequence length="482" mass="54656">MTLCWILIFLTFQFLNAEEANVEIYAQAGGKVILQRETHGRTLENLRDVYVNWFRGSEKTPIISRNPQGGKQGKEHPRVSFLEDFSLQISPIEESDFGDFRCEQHLLINAYTYRYKLRRVTVSKVQAVIVGETLTLKSKLEKSSLGYSLTVKWIPPKNPNCTLDPRITNRDISVSNVPMCASGVWKCIVQYDGREVTALTTVYVIDLAPAPSKPIYTAVKNTVNIPCSLSSDIPWTLLNESGLQGGSWSFTPQGNENQQPLLSLIVGSQAKWNVTKDAQIAVRERTLTDKDLSILQLPVSEKMRGEYTCTLVFKKKTFSRKVKVEVLQVSSSANSSLKEGQMVNLSCSLGPHTITPEVNWTLELWSSSCSLLSSSYAFADTSRRRKTKFCCYLECKAFHDTSNLILLYSKERVLTVFCLIICFDVYYFELVILCRLVRLFKTHEIAKLLLANLRSEKHICKSTKLFSKEDIFQTCVECLILI</sequence>
<evidence type="ECO:0000256" key="1">
    <source>
        <dbReference type="SAM" id="SignalP"/>
    </source>
</evidence>
<dbReference type="Gene3D" id="2.60.40.10">
    <property type="entry name" value="Immunoglobulins"/>
    <property type="match status" value="2"/>
</dbReference>
<evidence type="ECO:0000259" key="2">
    <source>
        <dbReference type="SMART" id="SM00409"/>
    </source>
</evidence>
<protein>
    <recommendedName>
        <fullName evidence="2">Immunoglobulin domain-containing protein</fullName>
    </recommendedName>
</protein>
<dbReference type="PANTHER" id="PTHR11422">
    <property type="entry name" value="T-CELL SURFACE GLYCOPROTEIN CD4"/>
    <property type="match status" value="1"/>
</dbReference>
<feature type="signal peptide" evidence="1">
    <location>
        <begin position="1"/>
        <end position="17"/>
    </location>
</feature>
<feature type="domain" description="Immunoglobulin" evidence="2">
    <location>
        <begin position="21"/>
        <end position="120"/>
    </location>
</feature>
<keyword evidence="1" id="KW-0732">Signal</keyword>
<gene>
    <name evidence="3" type="ORF">E1301_Tti010741</name>
</gene>
<dbReference type="AlphaFoldDB" id="A0A5A9N2A7"/>
<evidence type="ECO:0000313" key="4">
    <source>
        <dbReference type="Proteomes" id="UP000324632"/>
    </source>
</evidence>
<dbReference type="SMART" id="SM00409">
    <property type="entry name" value="IG"/>
    <property type="match status" value="4"/>
</dbReference>
<dbReference type="InterPro" id="IPR036179">
    <property type="entry name" value="Ig-like_dom_sf"/>
</dbReference>
<dbReference type="SUPFAM" id="SSF48726">
    <property type="entry name" value="Immunoglobulin"/>
    <property type="match status" value="1"/>
</dbReference>
<proteinExistence type="predicted"/>
<keyword evidence="4" id="KW-1185">Reference proteome</keyword>
<dbReference type="InterPro" id="IPR003599">
    <property type="entry name" value="Ig_sub"/>
</dbReference>
<dbReference type="EMBL" id="SOYY01000024">
    <property type="protein sequence ID" value="KAA0703151.1"/>
    <property type="molecule type" value="Genomic_DNA"/>
</dbReference>
<comment type="caution">
    <text evidence="3">The sequence shown here is derived from an EMBL/GenBank/DDBJ whole genome shotgun (WGS) entry which is preliminary data.</text>
</comment>
<feature type="chain" id="PRO_5022808564" description="Immunoglobulin domain-containing protein" evidence="1">
    <location>
        <begin position="18"/>
        <end position="482"/>
    </location>
</feature>
<reference evidence="3 4" key="1">
    <citation type="journal article" date="2019" name="Mol. Ecol. Resour.">
        <title>Chromosome-level genome assembly of Triplophysa tibetana, a fish adapted to the harsh high-altitude environment of the Tibetan Plateau.</title>
        <authorList>
            <person name="Yang X."/>
            <person name="Liu H."/>
            <person name="Ma Z."/>
            <person name="Zou Y."/>
            <person name="Zou M."/>
            <person name="Mao Y."/>
            <person name="Li X."/>
            <person name="Wang H."/>
            <person name="Chen T."/>
            <person name="Wang W."/>
            <person name="Yang R."/>
        </authorList>
    </citation>
    <scope>NUCLEOTIDE SEQUENCE [LARGE SCALE GENOMIC DNA]</scope>
    <source>
        <strain evidence="3">TTIB1903HZAU</strain>
        <tissue evidence="3">Muscle</tissue>
    </source>
</reference>
<accession>A0A5A9N2A7</accession>
<dbReference type="Proteomes" id="UP000324632">
    <property type="component" value="Chromosome 24"/>
</dbReference>
<organism evidence="3 4">
    <name type="scientific">Triplophysa tibetana</name>
    <dbReference type="NCBI Taxonomy" id="1572043"/>
    <lineage>
        <taxon>Eukaryota</taxon>
        <taxon>Metazoa</taxon>
        <taxon>Chordata</taxon>
        <taxon>Craniata</taxon>
        <taxon>Vertebrata</taxon>
        <taxon>Euteleostomi</taxon>
        <taxon>Actinopterygii</taxon>
        <taxon>Neopterygii</taxon>
        <taxon>Teleostei</taxon>
        <taxon>Ostariophysi</taxon>
        <taxon>Cypriniformes</taxon>
        <taxon>Nemacheilidae</taxon>
        <taxon>Triplophysa</taxon>
    </lineage>
</organism>
<dbReference type="PANTHER" id="PTHR11422:SF0">
    <property type="entry name" value="T-CELL SURFACE GLYCOPROTEIN CD4"/>
    <property type="match status" value="1"/>
</dbReference>
<name>A0A5A9N2A7_9TELE</name>
<feature type="domain" description="Immunoglobulin" evidence="2">
    <location>
        <begin position="123"/>
        <end position="205"/>
    </location>
</feature>
<feature type="domain" description="Immunoglobulin" evidence="2">
    <location>
        <begin position="212"/>
        <end position="327"/>
    </location>
</feature>